<dbReference type="AlphaFoldDB" id="A0A1Y0F8L4"/>
<dbReference type="EMBL" id="CP020858">
    <property type="protein sequence ID" value="ARU19646.1"/>
    <property type="molecule type" value="Genomic_DNA"/>
</dbReference>
<protein>
    <submittedName>
        <fullName evidence="1">Uncharacterized protein</fullName>
    </submittedName>
</protein>
<proteinExistence type="predicted"/>
<reference evidence="1 2" key="1">
    <citation type="submission" date="2017-04" db="EMBL/GenBank/DDBJ databases">
        <title>Complete genome sequence of Lactobacillus salivarius ZLS006, a probiotic strain isolated from healthy piglet.</title>
        <authorList>
            <person name="Zhang D."/>
        </authorList>
    </citation>
    <scope>NUCLEOTIDE SEQUENCE [LARGE SCALE GENOMIC DNA]</scope>
    <source>
        <strain evidence="1 2">ZLS006</strain>
    </source>
</reference>
<evidence type="ECO:0000313" key="1">
    <source>
        <dbReference type="EMBL" id="ARU19646.1"/>
    </source>
</evidence>
<sequence>MKIKDKLQELKNEYPELNLKALVIKNNDLNFAFTLRNYFGVSTIESNDYQGILYQRITQERTAQNKYPALVIEMVVDIEEFESSSNRSFYLIKEYGI</sequence>
<evidence type="ECO:0000313" key="2">
    <source>
        <dbReference type="Proteomes" id="UP000195378"/>
    </source>
</evidence>
<gene>
    <name evidence="1" type="ORF">B7R82_06430</name>
</gene>
<accession>A0A1Y0F8L4</accession>
<dbReference type="RefSeq" id="WP_087448834.1">
    <property type="nucleotide sequence ID" value="NZ_CP020858.1"/>
</dbReference>
<organism evidence="1 2">
    <name type="scientific">Ligilactobacillus salivarius</name>
    <dbReference type="NCBI Taxonomy" id="1624"/>
    <lineage>
        <taxon>Bacteria</taxon>
        <taxon>Bacillati</taxon>
        <taxon>Bacillota</taxon>
        <taxon>Bacilli</taxon>
        <taxon>Lactobacillales</taxon>
        <taxon>Lactobacillaceae</taxon>
        <taxon>Ligilactobacillus</taxon>
    </lineage>
</organism>
<dbReference type="Proteomes" id="UP000195378">
    <property type="component" value="Chromosome"/>
</dbReference>
<name>A0A1Y0F8L4_9LACO</name>